<keyword evidence="4" id="KW-1185">Reference proteome</keyword>
<accession>A0A8K0USW0</accession>
<protein>
    <submittedName>
        <fullName evidence="3">UDP-Glycosyltransferase/glycogen phosphorylase</fullName>
    </submittedName>
</protein>
<dbReference type="CDD" id="cd03784">
    <property type="entry name" value="GT1_Gtf-like"/>
    <property type="match status" value="1"/>
</dbReference>
<keyword evidence="2" id="KW-0808">Transferase</keyword>
<dbReference type="GO" id="GO:0035251">
    <property type="term" value="F:UDP-glucosyltransferase activity"/>
    <property type="evidence" value="ECO:0007669"/>
    <property type="project" value="TreeGrafter"/>
</dbReference>
<evidence type="ECO:0000256" key="1">
    <source>
        <dbReference type="ARBA" id="ARBA00009995"/>
    </source>
</evidence>
<dbReference type="OrthoDB" id="5835829at2759"/>
<reference evidence="3" key="1">
    <citation type="journal article" date="2021" name="New Phytol.">
        <title>Evolutionary innovations through gain and loss of genes in the ectomycorrhizal Boletales.</title>
        <authorList>
            <person name="Wu G."/>
            <person name="Miyauchi S."/>
            <person name="Morin E."/>
            <person name="Kuo A."/>
            <person name="Drula E."/>
            <person name="Varga T."/>
            <person name="Kohler A."/>
            <person name="Feng B."/>
            <person name="Cao Y."/>
            <person name="Lipzen A."/>
            <person name="Daum C."/>
            <person name="Hundley H."/>
            <person name="Pangilinan J."/>
            <person name="Johnson J."/>
            <person name="Barry K."/>
            <person name="LaButti K."/>
            <person name="Ng V."/>
            <person name="Ahrendt S."/>
            <person name="Min B."/>
            <person name="Choi I.G."/>
            <person name="Park H."/>
            <person name="Plett J.M."/>
            <person name="Magnuson J."/>
            <person name="Spatafora J.W."/>
            <person name="Nagy L.G."/>
            <person name="Henrissat B."/>
            <person name="Grigoriev I.V."/>
            <person name="Yang Z.L."/>
            <person name="Xu J."/>
            <person name="Martin F.M."/>
        </authorList>
    </citation>
    <scope>NUCLEOTIDE SEQUENCE</scope>
    <source>
        <strain evidence="3">KKN 215</strain>
    </source>
</reference>
<dbReference type="Gene3D" id="3.40.50.2000">
    <property type="entry name" value="Glycogen Phosphorylase B"/>
    <property type="match status" value="2"/>
</dbReference>
<evidence type="ECO:0000313" key="3">
    <source>
        <dbReference type="EMBL" id="KAH8103112.1"/>
    </source>
</evidence>
<name>A0A8K0USW0_9AGAR</name>
<dbReference type="EMBL" id="JAEVFJ010000008">
    <property type="protein sequence ID" value="KAH8103112.1"/>
    <property type="molecule type" value="Genomic_DNA"/>
</dbReference>
<dbReference type="AlphaFoldDB" id="A0A8K0USW0"/>
<dbReference type="Proteomes" id="UP000813824">
    <property type="component" value="Unassembled WGS sequence"/>
</dbReference>
<comment type="similarity">
    <text evidence="1">Belongs to the UDP-glycosyltransferase family.</text>
</comment>
<dbReference type="Pfam" id="PF00201">
    <property type="entry name" value="UDPGT"/>
    <property type="match status" value="1"/>
</dbReference>
<organism evidence="3 4">
    <name type="scientific">Cristinia sonorae</name>
    <dbReference type="NCBI Taxonomy" id="1940300"/>
    <lineage>
        <taxon>Eukaryota</taxon>
        <taxon>Fungi</taxon>
        <taxon>Dikarya</taxon>
        <taxon>Basidiomycota</taxon>
        <taxon>Agaricomycotina</taxon>
        <taxon>Agaricomycetes</taxon>
        <taxon>Agaricomycetidae</taxon>
        <taxon>Agaricales</taxon>
        <taxon>Pleurotineae</taxon>
        <taxon>Stephanosporaceae</taxon>
        <taxon>Cristinia</taxon>
    </lineage>
</organism>
<proteinExistence type="inferred from homology"/>
<dbReference type="InterPro" id="IPR002213">
    <property type="entry name" value="UDP_glucos_trans"/>
</dbReference>
<dbReference type="SUPFAM" id="SSF53756">
    <property type="entry name" value="UDP-Glycosyltransferase/glycogen phosphorylase"/>
    <property type="match status" value="1"/>
</dbReference>
<sequence>MSTTPQIPHLVLAGPEAWGHARPLIFLAVRTVLTRDIDITLFTTPRNHKRIVAELARGFDQSHADRQKLIRIVALDTTVEGVTGGFVETVKAEMQRYVGAFAEAYEQLLAGKPVTCHVSKHEFPAVAIPKVVVADVFLGQLIPLIKKASPQVKFIGFCSGMTAFQYISFAPTSRGGRGDDKFKVLNVAKETGRPLFEVADEIFHEYTDEIMQIPGFPKMYHWELDAQEIAFISKGFLGGLKLSLFDTFGACDGIILASPEPYEPEAVAATRAWFAEDNRETWALGPLLPSMATKEAIAGEEALSESFGQIKKFLDDAQTNYGDRSVLYISFGSSFWPAKLEKLEAFVEVLVEKKIPFIFSHASPLAKVTDSLKATAEQSGLGLLTRWAPQQTLLSHPALGWFVTHAGENSVLEAISAEVPMICWPFISDQPLNAVNLTEIHDVAYELLEVRTGNGLKPIYRKGKGPINTVDALKAEARDVLEKAFSEDGERKRRNLKALKAKLDGAWEKGGVAHGDLERLLSIV</sequence>
<evidence type="ECO:0000256" key="2">
    <source>
        <dbReference type="ARBA" id="ARBA00022679"/>
    </source>
</evidence>
<dbReference type="PANTHER" id="PTHR48047">
    <property type="entry name" value="GLYCOSYLTRANSFERASE"/>
    <property type="match status" value="1"/>
</dbReference>
<gene>
    <name evidence="3" type="ORF">BXZ70DRAFT_1006273</name>
</gene>
<comment type="caution">
    <text evidence="3">The sequence shown here is derived from an EMBL/GenBank/DDBJ whole genome shotgun (WGS) entry which is preliminary data.</text>
</comment>
<evidence type="ECO:0000313" key="4">
    <source>
        <dbReference type="Proteomes" id="UP000813824"/>
    </source>
</evidence>